<comment type="caution">
    <text evidence="3">The sequence shown here is derived from an EMBL/GenBank/DDBJ whole genome shotgun (WGS) entry which is preliminary data.</text>
</comment>
<dbReference type="STRING" id="2656787.A0A370TKW5"/>
<feature type="region of interest" description="Disordered" evidence="1">
    <location>
        <begin position="333"/>
        <end position="354"/>
    </location>
</feature>
<dbReference type="InterPro" id="IPR007461">
    <property type="entry name" value="Ysc84_actin-binding"/>
</dbReference>
<feature type="compositionally biased region" description="Basic and acidic residues" evidence="1">
    <location>
        <begin position="706"/>
        <end position="717"/>
    </location>
</feature>
<reference evidence="3 4" key="1">
    <citation type="journal article" date="2018" name="IMA Fungus">
        <title>IMA Genome-F 9: Draft genome sequence of Annulohypoxylon stygium, Aspergillus mulundensis, Berkeleyomyces basicola (syn. Thielaviopsis basicola), Ceratocystis smalleyi, two Cercospora beticola strains, Coleophoma cylindrospora, Fusarium fracticaudum, Phialophora cf. hyalina, and Morchella septimelata.</title>
        <authorList>
            <person name="Wingfield B.D."/>
            <person name="Bills G.F."/>
            <person name="Dong Y."/>
            <person name="Huang W."/>
            <person name="Nel W.J."/>
            <person name="Swalarsk-Parry B.S."/>
            <person name="Vaghefi N."/>
            <person name="Wilken P.M."/>
            <person name="An Z."/>
            <person name="de Beer Z.W."/>
            <person name="De Vos L."/>
            <person name="Chen L."/>
            <person name="Duong T.A."/>
            <person name="Gao Y."/>
            <person name="Hammerbacher A."/>
            <person name="Kikkert J.R."/>
            <person name="Li Y."/>
            <person name="Li H."/>
            <person name="Li K."/>
            <person name="Li Q."/>
            <person name="Liu X."/>
            <person name="Ma X."/>
            <person name="Naidoo K."/>
            <person name="Pethybridge S.J."/>
            <person name="Sun J."/>
            <person name="Steenkamp E.T."/>
            <person name="van der Nest M.A."/>
            <person name="van Wyk S."/>
            <person name="Wingfield M.J."/>
            <person name="Xiong C."/>
            <person name="Yue Q."/>
            <person name="Zhang X."/>
        </authorList>
    </citation>
    <scope>NUCLEOTIDE SEQUENCE [LARGE SCALE GENOMIC DNA]</scope>
    <source>
        <strain evidence="3 4">BP 5553</strain>
    </source>
</reference>
<feature type="compositionally biased region" description="Polar residues" evidence="1">
    <location>
        <begin position="502"/>
        <end position="511"/>
    </location>
</feature>
<feature type="compositionally biased region" description="Low complexity" evidence="1">
    <location>
        <begin position="465"/>
        <end position="477"/>
    </location>
</feature>
<evidence type="ECO:0000256" key="1">
    <source>
        <dbReference type="SAM" id="MobiDB-lite"/>
    </source>
</evidence>
<feature type="compositionally biased region" description="Basic and acidic residues" evidence="1">
    <location>
        <begin position="563"/>
        <end position="576"/>
    </location>
</feature>
<feature type="compositionally biased region" description="Polar residues" evidence="1">
    <location>
        <begin position="444"/>
        <end position="457"/>
    </location>
</feature>
<dbReference type="Pfam" id="PF04366">
    <property type="entry name" value="Ysc84"/>
    <property type="match status" value="1"/>
</dbReference>
<dbReference type="OrthoDB" id="443981at2759"/>
<feature type="region of interest" description="Disordered" evidence="1">
    <location>
        <begin position="664"/>
        <end position="727"/>
    </location>
</feature>
<feature type="region of interest" description="Disordered" evidence="1">
    <location>
        <begin position="366"/>
        <end position="416"/>
    </location>
</feature>
<feature type="compositionally biased region" description="Acidic residues" evidence="1">
    <location>
        <begin position="478"/>
        <end position="495"/>
    </location>
</feature>
<feature type="compositionally biased region" description="Polar residues" evidence="1">
    <location>
        <begin position="691"/>
        <end position="705"/>
    </location>
</feature>
<dbReference type="GeneID" id="43599632"/>
<feature type="compositionally biased region" description="Polar residues" evidence="1">
    <location>
        <begin position="378"/>
        <end position="409"/>
    </location>
</feature>
<sequence>MQRVTSMLPSWDKTKTGSKKGFDKAWGWADKLGAPINKFSNKIGSEAFWPTTLDIESDKAARILRSFCKDGFYAEPDQPGAVGVPKGKQRVPLKIPQKVIQNAVGLAIFTTMRTGLWISGAGGSGVLIGRQADGEWSPPSGIMLHTAGLGFLVGVDIYDCVLVINNRKALESFTKIRATIGGEISAVAGPVGAGGILENDGKWKQANRPVFTYMKSRGFYAGVQVDGTVIIERTDENERFYGERIGATDIIAGKARHPPYEIKKLMETVKAAEGRTDVDKDILEDLEYQPAPGDVDIVSPAMASGPTFGVPEPHDPDPFGVLALEKAGLEIREAGTKSRPPSSQFEYNPSPTSPVFAKFNRRSIDGTSNRASYMSGRSVRTTTSTDRYVQMSEAGTQTDELLTPNTSPSHSDEDKRIVKEDEPVAVEAPEVDYTKIDLGPFNHLNRSQDFDGTTINDSPREQYGSEHISISVHSSSVSDDEDEDDEDEDEDEEPVIFEAASAQATVLTPQSIKARGGLITIKRPAPPPLPPRSIARRSRLPMIDHSAGPSPLKSEFEEVDLYGADRKNVDQERDIVPEGLAGPDDAPSVPKDQAVDEKGENTPKESDSNKSISDTGSPAAMDDLEKLQTAQVVLDAPVAGEKVDDGHLDASSAKISPIITNALSEDVPTHNSPDHSLELATPDNKPADVPQQESLQTTQQAGTSESKSDLSETDDFHSVPTTPAEVK</sequence>
<dbReference type="AlphaFoldDB" id="A0A370TKW5"/>
<dbReference type="PANTHER" id="PTHR15629:SF8">
    <property type="entry name" value="DUF500 DOMAIN PROTEIN (AFU_ORTHOLOGUE AFUA_5G07310)"/>
    <property type="match status" value="1"/>
</dbReference>
<gene>
    <name evidence="3" type="ORF">BP5553_06783</name>
</gene>
<feature type="domain" description="Ysc84 actin-binding" evidence="2">
    <location>
        <begin position="145"/>
        <end position="272"/>
    </location>
</feature>
<dbReference type="InterPro" id="IPR051702">
    <property type="entry name" value="SH3_domain_YSC84-like"/>
</dbReference>
<evidence type="ECO:0000313" key="4">
    <source>
        <dbReference type="Proteomes" id="UP000254866"/>
    </source>
</evidence>
<feature type="region of interest" description="Disordered" evidence="1">
    <location>
        <begin position="1"/>
        <end position="20"/>
    </location>
</feature>
<accession>A0A370TKW5</accession>
<dbReference type="RefSeq" id="XP_031868827.1">
    <property type="nucleotide sequence ID" value="XM_032015406.1"/>
</dbReference>
<organism evidence="3 4">
    <name type="scientific">Venustampulla echinocandica</name>
    <dbReference type="NCBI Taxonomy" id="2656787"/>
    <lineage>
        <taxon>Eukaryota</taxon>
        <taxon>Fungi</taxon>
        <taxon>Dikarya</taxon>
        <taxon>Ascomycota</taxon>
        <taxon>Pezizomycotina</taxon>
        <taxon>Leotiomycetes</taxon>
        <taxon>Helotiales</taxon>
        <taxon>Pleuroascaceae</taxon>
        <taxon>Venustampulla</taxon>
    </lineage>
</organism>
<evidence type="ECO:0000313" key="3">
    <source>
        <dbReference type="EMBL" id="RDL36171.1"/>
    </source>
</evidence>
<name>A0A370TKW5_9HELO</name>
<feature type="compositionally biased region" description="Basic and acidic residues" evidence="1">
    <location>
        <begin position="593"/>
        <end position="608"/>
    </location>
</feature>
<dbReference type="CDD" id="cd11524">
    <property type="entry name" value="SYLF"/>
    <property type="match status" value="1"/>
</dbReference>
<evidence type="ECO:0000259" key="2">
    <source>
        <dbReference type="Pfam" id="PF04366"/>
    </source>
</evidence>
<keyword evidence="4" id="KW-1185">Reference proteome</keyword>
<proteinExistence type="predicted"/>
<feature type="compositionally biased region" description="Polar residues" evidence="1">
    <location>
        <begin position="339"/>
        <end position="350"/>
    </location>
</feature>
<dbReference type="GO" id="GO:0035091">
    <property type="term" value="F:phosphatidylinositol binding"/>
    <property type="evidence" value="ECO:0007669"/>
    <property type="project" value="TreeGrafter"/>
</dbReference>
<dbReference type="EMBL" id="NPIC01000005">
    <property type="protein sequence ID" value="RDL36171.1"/>
    <property type="molecule type" value="Genomic_DNA"/>
</dbReference>
<dbReference type="PANTHER" id="PTHR15629">
    <property type="entry name" value="SH3YL1 PROTEIN"/>
    <property type="match status" value="1"/>
</dbReference>
<dbReference type="Proteomes" id="UP000254866">
    <property type="component" value="Unassembled WGS sequence"/>
</dbReference>
<feature type="region of interest" description="Disordered" evidence="1">
    <location>
        <begin position="440"/>
        <end position="628"/>
    </location>
</feature>
<protein>
    <recommendedName>
        <fullName evidence="2">Ysc84 actin-binding domain-containing protein</fullName>
    </recommendedName>
</protein>